<comment type="caution">
    <text evidence="2">The sequence shown here is derived from an EMBL/GenBank/DDBJ whole genome shotgun (WGS) entry which is preliminary data.</text>
</comment>
<keyword evidence="1" id="KW-0472">Membrane</keyword>
<keyword evidence="3" id="KW-1185">Reference proteome</keyword>
<feature type="transmembrane region" description="Helical" evidence="1">
    <location>
        <begin position="28"/>
        <end position="48"/>
    </location>
</feature>
<dbReference type="EMBL" id="CAHIKZ030002778">
    <property type="protein sequence ID" value="CAE1292124.1"/>
    <property type="molecule type" value="Genomic_DNA"/>
</dbReference>
<feature type="transmembrane region" description="Helical" evidence="1">
    <location>
        <begin position="111"/>
        <end position="138"/>
    </location>
</feature>
<feature type="transmembrane region" description="Helical" evidence="1">
    <location>
        <begin position="80"/>
        <end position="104"/>
    </location>
</feature>
<dbReference type="AlphaFoldDB" id="A0A812D8E5"/>
<name>A0A812D8E5_ACAPH</name>
<accession>A0A812D8E5</accession>
<evidence type="ECO:0000313" key="2">
    <source>
        <dbReference type="EMBL" id="CAE1292124.1"/>
    </source>
</evidence>
<keyword evidence="1" id="KW-0812">Transmembrane</keyword>
<keyword evidence="1" id="KW-1133">Transmembrane helix</keyword>
<organism evidence="2 3">
    <name type="scientific">Acanthosepion pharaonis</name>
    <name type="common">Pharaoh cuttlefish</name>
    <name type="synonym">Sepia pharaonis</name>
    <dbReference type="NCBI Taxonomy" id="158019"/>
    <lineage>
        <taxon>Eukaryota</taxon>
        <taxon>Metazoa</taxon>
        <taxon>Spiralia</taxon>
        <taxon>Lophotrochozoa</taxon>
        <taxon>Mollusca</taxon>
        <taxon>Cephalopoda</taxon>
        <taxon>Coleoidea</taxon>
        <taxon>Decapodiformes</taxon>
        <taxon>Sepiida</taxon>
        <taxon>Sepiina</taxon>
        <taxon>Sepiidae</taxon>
        <taxon>Acanthosepion</taxon>
    </lineage>
</organism>
<protein>
    <submittedName>
        <fullName evidence="2">Uncharacterized protein</fullName>
    </submittedName>
</protein>
<proteinExistence type="predicted"/>
<dbReference type="Proteomes" id="UP000597762">
    <property type="component" value="Unassembled WGS sequence"/>
</dbReference>
<feature type="transmembrane region" description="Helical" evidence="1">
    <location>
        <begin position="158"/>
        <end position="179"/>
    </location>
</feature>
<sequence length="196" mass="23425">MSLLFILPFFMAVHNFSCFPTFSRFLNCNLLLFFLFLYHHLFPLPLLFHSLSFPFFPFPSSFFKIFFISLSSLFPYSAPFLHFCFLPFPLYLCLFLSFFIIFFIKSLVSLFFCSVFFFSYPSQFSLFSSFSFISFHFPSRLSTRLLHHHLSTSSLFRYRLSLSLFPSFFFLFFALSYSFHLPSFIMLNFHSPLNSF</sequence>
<evidence type="ECO:0000256" key="1">
    <source>
        <dbReference type="SAM" id="Phobius"/>
    </source>
</evidence>
<feature type="transmembrane region" description="Helical" evidence="1">
    <location>
        <begin position="55"/>
        <end position="74"/>
    </location>
</feature>
<evidence type="ECO:0000313" key="3">
    <source>
        <dbReference type="Proteomes" id="UP000597762"/>
    </source>
</evidence>
<reference evidence="2" key="1">
    <citation type="submission" date="2021-01" db="EMBL/GenBank/DDBJ databases">
        <authorList>
            <person name="Li R."/>
            <person name="Bekaert M."/>
        </authorList>
    </citation>
    <scope>NUCLEOTIDE SEQUENCE</scope>
    <source>
        <strain evidence="2">Farmed</strain>
    </source>
</reference>
<gene>
    <name evidence="2" type="ORF">SPHA_49111</name>
</gene>